<organism evidence="5 6">
    <name type="scientific">Enterococcus durans</name>
    <dbReference type="NCBI Taxonomy" id="53345"/>
    <lineage>
        <taxon>Bacteria</taxon>
        <taxon>Bacillati</taxon>
        <taxon>Bacillota</taxon>
        <taxon>Bacilli</taxon>
        <taxon>Lactobacillales</taxon>
        <taxon>Enterococcaceae</taxon>
        <taxon>Enterococcus</taxon>
    </lineage>
</organism>
<name>A0A377L039_9ENTE</name>
<dbReference type="PANTHER" id="PTHR30108">
    <property type="entry name" value="3-OCTAPRENYL-4-HYDROXYBENZOATE CARBOXY-LYASE-RELATED"/>
    <property type="match status" value="1"/>
</dbReference>
<sequence>MTEQPYDLRKVIEELKTLPGQYHETDLEIDPEADLSGVYRYIGAGGTVKRPTQEGPAMTFNNIKGFPGKRVNIGTMASRKRVGQILHHDYRALGRFLKDAVEHPLKPVKVDKADAPAQEVVHLATDADFDIRNILPAPKNTPEDAGPYITMGVVLGSDPEKTMSDVTIHRMVLEDKDTIGMYIMPGGRHIGHFQKQFEALNQPMPITINIGLDPAIAIGTTFEPPTTPLGYNELWCAGALRNEPIQLVDGVAVNEVGIARAEFIIEAEIMPNQTMQEDINTNSGKAMPEFPGYTGDANPAVNVVKVKAITHRKDNPIMQTTIGPSEEHVSMAGIPTEASILALVDKAIPGKVVNVYNPPAGGGKLMTIMQIRKENEADEGIQRQAAILALSAFKELKTVILVDEDVDIFDMNDVMWTFNTRFQGDKDIIVIPGMRNHPRDPSELPQYNPGVIRFRGMSAKTIFDGTVPFDMKEHFIRAQFKEVDNWKDYLN</sequence>
<dbReference type="Pfam" id="PF01977">
    <property type="entry name" value="UbiD"/>
    <property type="match status" value="1"/>
</dbReference>
<evidence type="ECO:0000259" key="3">
    <source>
        <dbReference type="Pfam" id="PF20695"/>
    </source>
</evidence>
<dbReference type="Pfam" id="PF20695">
    <property type="entry name" value="UbiD_N"/>
    <property type="match status" value="1"/>
</dbReference>
<feature type="domain" description="3-octaprenyl-4-hydroxybenzoate carboxy-lyase-like Rift-related" evidence="2">
    <location>
        <begin position="109"/>
        <end position="322"/>
    </location>
</feature>
<feature type="domain" description="3-octaprenyl-4-hydroxybenzoate carboxy-lyase-like N-terminal" evidence="3">
    <location>
        <begin position="20"/>
        <end position="96"/>
    </location>
</feature>
<comment type="caution">
    <text evidence="5">The sequence shown here is derived from an EMBL/GenBank/DDBJ whole genome shotgun (WGS) entry which is preliminary data.</text>
</comment>
<dbReference type="InterPro" id="IPR002830">
    <property type="entry name" value="UbiD"/>
</dbReference>
<reference evidence="5 6" key="1">
    <citation type="submission" date="2017-09" db="EMBL/GenBank/DDBJ databases">
        <title>FDA dAtabase for Regulatory Grade micrObial Sequences (FDA-ARGOS): Supporting development and validation of Infectious Disease Dx tests.</title>
        <authorList>
            <person name="Minogue T."/>
            <person name="Wolcott M."/>
            <person name="Wasieloski L."/>
            <person name="Aguilar W."/>
            <person name="Moore D."/>
            <person name="Tallon L.J."/>
            <person name="Sadzewicz L."/>
            <person name="Ott S."/>
            <person name="Zhao X."/>
            <person name="Nagaraj S."/>
            <person name="Vavikolanu K."/>
            <person name="Aluvathingal J."/>
            <person name="Nadendla S."/>
            <person name="Sichtig H."/>
        </authorList>
    </citation>
    <scope>NUCLEOTIDE SEQUENCE [LARGE SCALE GENOMIC DNA]</scope>
    <source>
        <strain evidence="5 6">FDAARGOS_396</strain>
    </source>
</reference>
<dbReference type="InterPro" id="IPR048304">
    <property type="entry name" value="UbiD_Rift_dom"/>
</dbReference>
<dbReference type="SUPFAM" id="SSF50475">
    <property type="entry name" value="FMN-binding split barrel"/>
    <property type="match status" value="1"/>
</dbReference>
<dbReference type="GO" id="GO:0005737">
    <property type="term" value="C:cytoplasm"/>
    <property type="evidence" value="ECO:0007669"/>
    <property type="project" value="TreeGrafter"/>
</dbReference>
<dbReference type="PANTHER" id="PTHR30108:SF21">
    <property type="entry name" value="4-HYDROXYBENZOATE DECARBOXYLASE"/>
    <property type="match status" value="1"/>
</dbReference>
<dbReference type="OrthoDB" id="9809841at2"/>
<dbReference type="InterPro" id="IPR049381">
    <property type="entry name" value="UbiD-like_C"/>
</dbReference>
<dbReference type="Pfam" id="PF20696">
    <property type="entry name" value="UbiD_C"/>
    <property type="match status" value="1"/>
</dbReference>
<evidence type="ECO:0000259" key="4">
    <source>
        <dbReference type="Pfam" id="PF20696"/>
    </source>
</evidence>
<evidence type="ECO:0000256" key="1">
    <source>
        <dbReference type="ARBA" id="ARBA00010021"/>
    </source>
</evidence>
<feature type="domain" description="3-octaprenyl-4-hydroxybenzoate carboxy-lyase-like C-terminal" evidence="4">
    <location>
        <begin position="331"/>
        <end position="463"/>
    </location>
</feature>
<dbReference type="SUPFAM" id="SSF143968">
    <property type="entry name" value="UbiD C-terminal domain-like"/>
    <property type="match status" value="1"/>
</dbReference>
<evidence type="ECO:0000313" key="5">
    <source>
        <dbReference type="EMBL" id="PEH46348.1"/>
    </source>
</evidence>
<gene>
    <name evidence="5" type="ORF">CRM96_15780</name>
</gene>
<accession>A0A377L039</accession>
<dbReference type="RefSeq" id="WP_016177281.1">
    <property type="nucleotide sequence ID" value="NZ_CAKMBM010000018.1"/>
</dbReference>
<dbReference type="InterPro" id="IPR049383">
    <property type="entry name" value="UbiD-like_N"/>
</dbReference>
<dbReference type="GO" id="GO:0016831">
    <property type="term" value="F:carboxy-lyase activity"/>
    <property type="evidence" value="ECO:0007669"/>
    <property type="project" value="InterPro"/>
</dbReference>
<evidence type="ECO:0000313" key="6">
    <source>
        <dbReference type="Proteomes" id="UP000220669"/>
    </source>
</evidence>
<dbReference type="EMBL" id="PDEB01000004">
    <property type="protein sequence ID" value="PEH46348.1"/>
    <property type="molecule type" value="Genomic_DNA"/>
</dbReference>
<comment type="similarity">
    <text evidence="1">Belongs to the UbiD family.</text>
</comment>
<protein>
    <submittedName>
        <fullName evidence="5">3,4-dihydroxybenzoate decarboxylase</fullName>
    </submittedName>
</protein>
<proteinExistence type="inferred from homology"/>
<dbReference type="Gene3D" id="3.40.1670.10">
    <property type="entry name" value="UbiD C-terminal domain-like"/>
    <property type="match status" value="1"/>
</dbReference>
<dbReference type="Proteomes" id="UP000220669">
    <property type="component" value="Unassembled WGS sequence"/>
</dbReference>
<evidence type="ECO:0000259" key="2">
    <source>
        <dbReference type="Pfam" id="PF01977"/>
    </source>
</evidence>
<dbReference type="AlphaFoldDB" id="A0A377L039"/>